<evidence type="ECO:0000313" key="1">
    <source>
        <dbReference type="EMBL" id="KKN36756.1"/>
    </source>
</evidence>
<accession>A0A0F9SII9</accession>
<dbReference type="EMBL" id="LAZR01001945">
    <property type="protein sequence ID" value="KKN36756.1"/>
    <property type="molecule type" value="Genomic_DNA"/>
</dbReference>
<organism evidence="1">
    <name type="scientific">marine sediment metagenome</name>
    <dbReference type="NCBI Taxonomy" id="412755"/>
    <lineage>
        <taxon>unclassified sequences</taxon>
        <taxon>metagenomes</taxon>
        <taxon>ecological metagenomes</taxon>
    </lineage>
</organism>
<comment type="caution">
    <text evidence="1">The sequence shown here is derived from an EMBL/GenBank/DDBJ whole genome shotgun (WGS) entry which is preliminary data.</text>
</comment>
<dbReference type="AlphaFoldDB" id="A0A0F9SII9"/>
<sequence length="56" mass="6658">MSEKTIFDWKCPECESTNVIVMQSCSRGMNNMGEIVKMMVFANLFYKCQECDKEWY</sequence>
<protein>
    <recommendedName>
        <fullName evidence="2">TFIIS-type domain-containing protein</fullName>
    </recommendedName>
</protein>
<name>A0A0F9SII9_9ZZZZ</name>
<evidence type="ECO:0008006" key="2">
    <source>
        <dbReference type="Google" id="ProtNLM"/>
    </source>
</evidence>
<reference evidence="1" key="1">
    <citation type="journal article" date="2015" name="Nature">
        <title>Complex archaea that bridge the gap between prokaryotes and eukaryotes.</title>
        <authorList>
            <person name="Spang A."/>
            <person name="Saw J.H."/>
            <person name="Jorgensen S.L."/>
            <person name="Zaremba-Niedzwiedzka K."/>
            <person name="Martijn J."/>
            <person name="Lind A.E."/>
            <person name="van Eijk R."/>
            <person name="Schleper C."/>
            <person name="Guy L."/>
            <person name="Ettema T.J."/>
        </authorList>
    </citation>
    <scope>NUCLEOTIDE SEQUENCE</scope>
</reference>
<proteinExistence type="predicted"/>
<gene>
    <name evidence="1" type="ORF">LCGC14_0770620</name>
</gene>